<dbReference type="HOGENOM" id="CLU_1936726_0_0_10"/>
<dbReference type="Proteomes" id="UP000007590">
    <property type="component" value="Chromosome"/>
</dbReference>
<evidence type="ECO:0000313" key="2">
    <source>
        <dbReference type="Proteomes" id="UP000007590"/>
    </source>
</evidence>
<name>H8KL95_SOLCM</name>
<reference evidence="1" key="1">
    <citation type="submission" date="2012-02" db="EMBL/GenBank/DDBJ databases">
        <title>The complete genome of Solitalea canadensis DSM 3403.</title>
        <authorList>
            <consortium name="US DOE Joint Genome Institute (JGI-PGF)"/>
            <person name="Lucas S."/>
            <person name="Copeland A."/>
            <person name="Lapidus A."/>
            <person name="Glavina del Rio T."/>
            <person name="Dalin E."/>
            <person name="Tice H."/>
            <person name="Bruce D."/>
            <person name="Goodwin L."/>
            <person name="Pitluck S."/>
            <person name="Peters L."/>
            <person name="Ovchinnikova G."/>
            <person name="Lu M."/>
            <person name="Kyrpides N."/>
            <person name="Mavromatis K."/>
            <person name="Ivanova N."/>
            <person name="Brettin T."/>
            <person name="Detter J.C."/>
            <person name="Han C."/>
            <person name="Larimer F."/>
            <person name="Land M."/>
            <person name="Hauser L."/>
            <person name="Markowitz V."/>
            <person name="Cheng J.-F."/>
            <person name="Hugenholtz P."/>
            <person name="Woyke T."/>
            <person name="Wu D."/>
            <person name="Spring S."/>
            <person name="Schroeder M."/>
            <person name="Kopitz M."/>
            <person name="Brambilla E."/>
            <person name="Klenk H.-P."/>
            <person name="Eisen J.A."/>
        </authorList>
    </citation>
    <scope>NUCLEOTIDE SEQUENCE</scope>
    <source>
        <strain evidence="1">DSM 3403</strain>
    </source>
</reference>
<dbReference type="RefSeq" id="WP_014682400.1">
    <property type="nucleotide sequence ID" value="NC_017770.1"/>
</dbReference>
<accession>H8KL95</accession>
<dbReference type="OrthoDB" id="798263at2"/>
<gene>
    <name evidence="1" type="ordered locus">Solca_4188</name>
</gene>
<dbReference type="KEGG" id="scn:Solca_4188"/>
<proteinExistence type="predicted"/>
<dbReference type="PROSITE" id="PS51257">
    <property type="entry name" value="PROKAR_LIPOPROTEIN"/>
    <property type="match status" value="1"/>
</dbReference>
<dbReference type="AlphaFoldDB" id="H8KL95"/>
<keyword evidence="2" id="KW-1185">Reference proteome</keyword>
<dbReference type="STRING" id="929556.Solca_4188"/>
<protein>
    <recommendedName>
        <fullName evidence="3">Lipocalin-like domain-containing protein</fullName>
    </recommendedName>
</protein>
<sequence length="130" mass="14986">MKFVNRWLLGISVLALIVAGCVDSGNEDIRYKQIARSWVEIKAIKDGQTTQLPGRMHVFLDNMRYYRVCAVNEVNCVSASDGEWALLNDSTLQTRFNTEIHIYTIKKLSEIDFWVEDRGERGTVIQMKSR</sequence>
<evidence type="ECO:0008006" key="3">
    <source>
        <dbReference type="Google" id="ProtNLM"/>
    </source>
</evidence>
<organism evidence="1 2">
    <name type="scientific">Solitalea canadensis (strain ATCC 29591 / DSM 3403 / JCM 21819 / LMG 8368 / NBRC 15130 / NCIMB 12057 / USAM 9D)</name>
    <name type="common">Flexibacter canadensis</name>
    <dbReference type="NCBI Taxonomy" id="929556"/>
    <lineage>
        <taxon>Bacteria</taxon>
        <taxon>Pseudomonadati</taxon>
        <taxon>Bacteroidota</taxon>
        <taxon>Sphingobacteriia</taxon>
        <taxon>Sphingobacteriales</taxon>
        <taxon>Sphingobacteriaceae</taxon>
        <taxon>Solitalea</taxon>
    </lineage>
</organism>
<evidence type="ECO:0000313" key="1">
    <source>
        <dbReference type="EMBL" id="AFD09178.1"/>
    </source>
</evidence>
<dbReference type="EMBL" id="CP003349">
    <property type="protein sequence ID" value="AFD09178.1"/>
    <property type="molecule type" value="Genomic_DNA"/>
</dbReference>